<evidence type="ECO:0000313" key="3">
    <source>
        <dbReference type="Proteomes" id="UP000225275"/>
    </source>
</evidence>
<proteinExistence type="predicted"/>
<sequence>MANYVRPQTRKLSSHSERKKLREDANNKNIIEVAQQLGMTLERIGKDYQWKEHDSLKFDTRKNYFYWNAQGFGGGPIKLAQTIMECSYGEAVRFLTGKEISKFDQTLVPKREFSYKLKDVSNPIAMRGYLKNQRQLSDETIDYFINQGVLSQANFKDWGAEYYAPVIVFKHFDSTHKMQGMALQGTQNDFDLYPERGKLKKTFGDGLYSCVVKVGHPPIIEEKKVNSTDNIISDQNPLKIIVFEAPIDMMSYYELFKDKIGDAYLMAMSGLKKGAVSTLLAEKFTVKITEEKKAGFLDFIQNSTNGTNAVKIILAVDNDEAGKKFINNFGITKIPVVSHLPHLAPGSEKADWNEVLQRVKKPQKTPFEERLKKAAEARPDFAARLRQAATTENMKHR</sequence>
<comment type="caution">
    <text evidence="2">The sequence shown here is derived from an EMBL/GenBank/DDBJ whole genome shotgun (WGS) entry which is preliminary data.</text>
</comment>
<dbReference type="Pfam" id="PF13155">
    <property type="entry name" value="Toprim_2"/>
    <property type="match status" value="1"/>
</dbReference>
<organism evidence="2 3">
    <name type="scientific">Lactococcus lactis</name>
    <dbReference type="NCBI Taxonomy" id="1358"/>
    <lineage>
        <taxon>Bacteria</taxon>
        <taxon>Bacillati</taxon>
        <taxon>Bacillota</taxon>
        <taxon>Bacilli</taxon>
        <taxon>Lactobacillales</taxon>
        <taxon>Streptococcaceae</taxon>
        <taxon>Lactococcus</taxon>
    </lineage>
</organism>
<name>A0AAP8DZC9_9LACT</name>
<dbReference type="RefSeq" id="WP_098394270.1">
    <property type="nucleotide sequence ID" value="NZ_JAOWLS010000008.1"/>
</dbReference>
<feature type="compositionally biased region" description="Basic and acidic residues" evidence="1">
    <location>
        <begin position="14"/>
        <end position="24"/>
    </location>
</feature>
<accession>A0AAP8DZC9</accession>
<dbReference type="InterPro" id="IPR036977">
    <property type="entry name" value="DNA_primase_Znf_CHC2"/>
</dbReference>
<dbReference type="GO" id="GO:0008270">
    <property type="term" value="F:zinc ion binding"/>
    <property type="evidence" value="ECO:0007669"/>
    <property type="project" value="InterPro"/>
</dbReference>
<reference evidence="2" key="1">
    <citation type="submission" date="2017-01" db="EMBL/GenBank/DDBJ databases">
        <authorList>
            <person name="Lo R."/>
        </authorList>
    </citation>
    <scope>NUCLEOTIDE SEQUENCE</scope>
    <source>
        <strain evidence="2">537</strain>
    </source>
</reference>
<gene>
    <name evidence="2" type="ORF">BW154_12710</name>
</gene>
<dbReference type="Gene3D" id="3.90.580.10">
    <property type="entry name" value="Zinc finger, CHC2-type domain"/>
    <property type="match status" value="1"/>
</dbReference>
<reference evidence="2" key="2">
    <citation type="journal article" date="2018" name="Food Control">
        <title>Characterization of Lactococcus lactis isolates from herbs, fruits and vegetables for use as biopreservatives against Listeria monocytogenes in cheese.</title>
        <authorList>
            <person name="Ho V."/>
            <person name="Lo R."/>
            <person name="Bansal N."/>
            <person name="Turner M.S."/>
        </authorList>
    </citation>
    <scope>NUCLEOTIDE SEQUENCE</scope>
    <source>
        <strain evidence="2">537</strain>
    </source>
</reference>
<dbReference type="GO" id="GO:0003677">
    <property type="term" value="F:DNA binding"/>
    <property type="evidence" value="ECO:0007669"/>
    <property type="project" value="InterPro"/>
</dbReference>
<evidence type="ECO:0000313" key="2">
    <source>
        <dbReference type="EMBL" id="PFG87316.1"/>
    </source>
</evidence>
<dbReference type="Proteomes" id="UP000225275">
    <property type="component" value="Unassembled WGS sequence"/>
</dbReference>
<dbReference type="GO" id="GO:0006260">
    <property type="term" value="P:DNA replication"/>
    <property type="evidence" value="ECO:0007669"/>
    <property type="project" value="InterPro"/>
</dbReference>
<dbReference type="AlphaFoldDB" id="A0AAP8DZC9"/>
<dbReference type="EMBL" id="MTJS01000008">
    <property type="protein sequence ID" value="PFG87316.1"/>
    <property type="molecule type" value="Genomic_DNA"/>
</dbReference>
<dbReference type="Gene3D" id="3.40.1360.10">
    <property type="match status" value="1"/>
</dbReference>
<protein>
    <submittedName>
        <fullName evidence="2">Zinc peptidase</fullName>
    </submittedName>
</protein>
<evidence type="ECO:0000256" key="1">
    <source>
        <dbReference type="SAM" id="MobiDB-lite"/>
    </source>
</evidence>
<dbReference type="SUPFAM" id="SSF57783">
    <property type="entry name" value="Zinc beta-ribbon"/>
    <property type="match status" value="1"/>
</dbReference>
<feature type="region of interest" description="Disordered" evidence="1">
    <location>
        <begin position="1"/>
        <end position="24"/>
    </location>
</feature>